<reference evidence="2" key="1">
    <citation type="submission" date="2020-11" db="EMBL/GenBank/DDBJ databases">
        <authorList>
            <person name="Tran Van P."/>
        </authorList>
    </citation>
    <scope>NUCLEOTIDE SEQUENCE</scope>
</reference>
<dbReference type="PANTHER" id="PTHR10773">
    <property type="entry name" value="DNA-DIRECTED RNA POLYMERASES I, II, AND III SUBUNIT RPABC2"/>
    <property type="match status" value="1"/>
</dbReference>
<sequence length="319" mass="35530">MTEISVMTVQAAEVCRPRPAANHRRANKPNPHRNRTNSASKSTQNNSGQNVLNSAQSSGGSNPGSPPNSGRSSPDSTHNDSTDLITPEILAGSGGSGSKNVDCAALVASIKASIDVTKRGTPRKRKKYILSPSQRRALKLNILKQTHGVHQPCENCRKKCVTKITQERRVDINKQFWDLGWMERRVFILNNSTRAEVKRHRGTKDIRKRTNSFNYYLKDQKGERHGVCKTFFLTTLGFSKHNDTVLHNVLCKTEPGSIVPKPDMRGKHVAAIRQKQKSNSEKLEWLDASAVPGEDLKTFRKSRRLNVDSGDEPISGHHN</sequence>
<dbReference type="PANTHER" id="PTHR10773:SF19">
    <property type="match status" value="1"/>
</dbReference>
<proteinExistence type="predicted"/>
<evidence type="ECO:0000313" key="2">
    <source>
        <dbReference type="EMBL" id="CAD7455740.1"/>
    </source>
</evidence>
<feature type="compositionally biased region" description="Polar residues" evidence="1">
    <location>
        <begin position="36"/>
        <end position="52"/>
    </location>
</feature>
<evidence type="ECO:0000256" key="1">
    <source>
        <dbReference type="SAM" id="MobiDB-lite"/>
    </source>
</evidence>
<gene>
    <name evidence="2" type="ORF">TTEB3V08_LOCUS3794</name>
</gene>
<dbReference type="AlphaFoldDB" id="A0A7R9FLI4"/>
<organism evidence="2">
    <name type="scientific">Timema tahoe</name>
    <dbReference type="NCBI Taxonomy" id="61484"/>
    <lineage>
        <taxon>Eukaryota</taxon>
        <taxon>Metazoa</taxon>
        <taxon>Ecdysozoa</taxon>
        <taxon>Arthropoda</taxon>
        <taxon>Hexapoda</taxon>
        <taxon>Insecta</taxon>
        <taxon>Pterygota</taxon>
        <taxon>Neoptera</taxon>
        <taxon>Polyneoptera</taxon>
        <taxon>Phasmatodea</taxon>
        <taxon>Timematodea</taxon>
        <taxon>Timematoidea</taxon>
        <taxon>Timematidae</taxon>
        <taxon>Timema</taxon>
    </lineage>
</organism>
<protein>
    <submittedName>
        <fullName evidence="2">Uncharacterized protein</fullName>
    </submittedName>
</protein>
<name>A0A7R9FLI4_9NEOP</name>
<feature type="region of interest" description="Disordered" evidence="1">
    <location>
        <begin position="1"/>
        <end position="97"/>
    </location>
</feature>
<dbReference type="EMBL" id="OE001016">
    <property type="protein sequence ID" value="CAD7455740.1"/>
    <property type="molecule type" value="Genomic_DNA"/>
</dbReference>
<accession>A0A7R9FLI4</accession>
<feature type="compositionally biased region" description="Low complexity" evidence="1">
    <location>
        <begin position="67"/>
        <end position="76"/>
    </location>
</feature>
<feature type="compositionally biased region" description="Basic residues" evidence="1">
    <location>
        <begin position="21"/>
        <end position="35"/>
    </location>
</feature>